<keyword evidence="2" id="KW-1185">Reference proteome</keyword>
<evidence type="ECO:0000313" key="2">
    <source>
        <dbReference type="Proteomes" id="UP000886998"/>
    </source>
</evidence>
<comment type="caution">
    <text evidence="1">The sequence shown here is derived from an EMBL/GenBank/DDBJ whole genome shotgun (WGS) entry which is preliminary data.</text>
</comment>
<dbReference type="EMBL" id="BMAV01023161">
    <property type="protein sequence ID" value="GFY78736.1"/>
    <property type="molecule type" value="Genomic_DNA"/>
</dbReference>
<dbReference type="OrthoDB" id="10458830at2759"/>
<proteinExistence type="predicted"/>
<accession>A0A8X6YX18</accession>
<dbReference type="Proteomes" id="UP000886998">
    <property type="component" value="Unassembled WGS sequence"/>
</dbReference>
<evidence type="ECO:0000313" key="1">
    <source>
        <dbReference type="EMBL" id="GFY78736.1"/>
    </source>
</evidence>
<reference evidence="1" key="1">
    <citation type="submission" date="2020-08" db="EMBL/GenBank/DDBJ databases">
        <title>Multicomponent nature underlies the extraordinary mechanical properties of spider dragline silk.</title>
        <authorList>
            <person name="Kono N."/>
            <person name="Nakamura H."/>
            <person name="Mori M."/>
            <person name="Yoshida Y."/>
            <person name="Ohtoshi R."/>
            <person name="Malay A.D."/>
            <person name="Moran D.A.P."/>
            <person name="Tomita M."/>
            <person name="Numata K."/>
            <person name="Arakawa K."/>
        </authorList>
    </citation>
    <scope>NUCLEOTIDE SEQUENCE</scope>
</reference>
<gene>
    <name evidence="1" type="ORF">TNIN_58241</name>
</gene>
<sequence>MNLALANTPFEEKIEMRAKTVDNKSVLNYEDNEIDTTKEDEIISNVSSVHISEHTNAFSSEMDNTRSLRKFSNFTQRSSNITE</sequence>
<organism evidence="1 2">
    <name type="scientific">Trichonephila inaurata madagascariensis</name>
    <dbReference type="NCBI Taxonomy" id="2747483"/>
    <lineage>
        <taxon>Eukaryota</taxon>
        <taxon>Metazoa</taxon>
        <taxon>Ecdysozoa</taxon>
        <taxon>Arthropoda</taxon>
        <taxon>Chelicerata</taxon>
        <taxon>Arachnida</taxon>
        <taxon>Araneae</taxon>
        <taxon>Araneomorphae</taxon>
        <taxon>Entelegynae</taxon>
        <taxon>Araneoidea</taxon>
        <taxon>Nephilidae</taxon>
        <taxon>Trichonephila</taxon>
        <taxon>Trichonephila inaurata</taxon>
    </lineage>
</organism>
<protein>
    <submittedName>
        <fullName evidence="1">Uncharacterized protein</fullName>
    </submittedName>
</protein>
<name>A0A8X6YX18_9ARAC</name>
<dbReference type="AlphaFoldDB" id="A0A8X6YX18"/>